<evidence type="ECO:0000313" key="2">
    <source>
        <dbReference type="Proteomes" id="UP000050640"/>
    </source>
</evidence>
<dbReference type="WBParaSite" id="EEL_0000655801-mRNA-1">
    <property type="protein sequence ID" value="EEL_0000655801-mRNA-1"/>
    <property type="gene ID" value="EEL_0000655801"/>
</dbReference>
<dbReference type="Proteomes" id="UP000050640">
    <property type="component" value="Unplaced"/>
</dbReference>
<evidence type="ECO:0000256" key="1">
    <source>
        <dbReference type="SAM" id="SignalP"/>
    </source>
</evidence>
<dbReference type="AlphaFoldDB" id="A0A0R3RWL2"/>
<name>A0A0R3RWL2_9BILA</name>
<evidence type="ECO:0000313" key="3">
    <source>
        <dbReference type="WBParaSite" id="EEL_0000655801-mRNA-1"/>
    </source>
</evidence>
<sequence length="112" mass="12100">MFLLGILLFLIPTLNFGMNYGWNNYPHYGYANGGYGYGGYGNQPYPGYYYPQHQPYGYTSSSGGIVKAFRNYIYPAYYYMPSLGRLLKSGAYGALKGAGAGAAIGGIVGLIG</sequence>
<accession>A0A0R3RWL2</accession>
<reference evidence="3" key="1">
    <citation type="submission" date="2017-02" db="UniProtKB">
        <authorList>
            <consortium name="WormBaseParasite"/>
        </authorList>
    </citation>
    <scope>IDENTIFICATION</scope>
</reference>
<keyword evidence="2" id="KW-1185">Reference proteome</keyword>
<keyword evidence="1" id="KW-0732">Signal</keyword>
<feature type="signal peptide" evidence="1">
    <location>
        <begin position="1"/>
        <end position="17"/>
    </location>
</feature>
<organism evidence="2 3">
    <name type="scientific">Elaeophora elaphi</name>
    <dbReference type="NCBI Taxonomy" id="1147741"/>
    <lineage>
        <taxon>Eukaryota</taxon>
        <taxon>Metazoa</taxon>
        <taxon>Ecdysozoa</taxon>
        <taxon>Nematoda</taxon>
        <taxon>Chromadorea</taxon>
        <taxon>Rhabditida</taxon>
        <taxon>Spirurina</taxon>
        <taxon>Spiruromorpha</taxon>
        <taxon>Filarioidea</taxon>
        <taxon>Onchocercidae</taxon>
        <taxon>Elaeophora</taxon>
    </lineage>
</organism>
<protein>
    <submittedName>
        <fullName evidence="3">Uncharacterized protein</fullName>
    </submittedName>
</protein>
<proteinExistence type="predicted"/>
<feature type="chain" id="PRO_5006447845" evidence="1">
    <location>
        <begin position="18"/>
        <end position="112"/>
    </location>
</feature>